<name>A0A929F595_LEPEC</name>
<dbReference type="Pfam" id="PF00535">
    <property type="entry name" value="Glycos_transf_2"/>
    <property type="match status" value="1"/>
</dbReference>
<dbReference type="SUPFAM" id="SSF53448">
    <property type="entry name" value="Nucleotide-diphospho-sugar transferases"/>
    <property type="match status" value="1"/>
</dbReference>
<accession>A0A929F595</accession>
<evidence type="ECO:0000313" key="3">
    <source>
        <dbReference type="Proteomes" id="UP000615026"/>
    </source>
</evidence>
<dbReference type="Proteomes" id="UP000615026">
    <property type="component" value="Unassembled WGS sequence"/>
</dbReference>
<dbReference type="RefSeq" id="WP_193993439.1">
    <property type="nucleotide sequence ID" value="NZ_JADEXP010000098.1"/>
</dbReference>
<reference evidence="2" key="1">
    <citation type="submission" date="2020-10" db="EMBL/GenBank/DDBJ databases">
        <authorList>
            <person name="Castelo-Branco R."/>
            <person name="Eusebio N."/>
            <person name="Adriana R."/>
            <person name="Vieira A."/>
            <person name="Brugerolle De Fraissinette N."/>
            <person name="Rezende De Castro R."/>
            <person name="Schneider M.P."/>
            <person name="Vasconcelos V."/>
            <person name="Leao P.N."/>
        </authorList>
    </citation>
    <scope>NUCLEOTIDE SEQUENCE</scope>
    <source>
        <strain evidence="2">LEGE 11479</strain>
    </source>
</reference>
<keyword evidence="3" id="KW-1185">Reference proteome</keyword>
<dbReference type="InterPro" id="IPR001173">
    <property type="entry name" value="Glyco_trans_2-like"/>
</dbReference>
<dbReference type="NCBIfam" id="NF038302">
    <property type="entry name" value="EPS_HpsE"/>
    <property type="match status" value="1"/>
</dbReference>
<feature type="domain" description="Glycosyltransferase 2-like" evidence="1">
    <location>
        <begin position="22"/>
        <end position="147"/>
    </location>
</feature>
<evidence type="ECO:0000259" key="1">
    <source>
        <dbReference type="Pfam" id="PF00535"/>
    </source>
</evidence>
<dbReference type="PANTHER" id="PTHR22916">
    <property type="entry name" value="GLYCOSYLTRANSFERASE"/>
    <property type="match status" value="1"/>
</dbReference>
<dbReference type="InterPro" id="IPR029044">
    <property type="entry name" value="Nucleotide-diphossugar_trans"/>
</dbReference>
<comment type="caution">
    <text evidence="2">The sequence shown here is derived from an EMBL/GenBank/DDBJ whole genome shotgun (WGS) entry which is preliminary data.</text>
</comment>
<dbReference type="AlphaFoldDB" id="A0A929F595"/>
<sequence>MSYSVVLSSPSTVTVRRPCDFTIAICTYNGAQRIPAVLARLQQQIGTQQLRWEVFVIDNNSSDATAAVVRQYQQNWPSEFPLRYFFEGRQGAAYARQLAMKKSKSELVGFLDDDNLPADDWVVTAFKFGQAHPLVGAYGSQIHGQFEGALPDDFHRIQSFFALTQRGDTAHVYQPRLRVLPPSAGLVVRRRAWLNNVPEQLILTGRHDEQMLTGEDLEAISHIRRGNWEIWHNPAMKVWHQIPAHRLQRSYLLSFFRGIGLSRHVTRMLTMPLWQRPFMFWVYGINDLCRALHHLLTYRGLLKTHTVSACELQLYLSSLMSPFYIWGILIKRRMR</sequence>
<organism evidence="2 3">
    <name type="scientific">Leptolyngbya cf. ectocarpi LEGE 11479</name>
    <dbReference type="NCBI Taxonomy" id="1828722"/>
    <lineage>
        <taxon>Bacteria</taxon>
        <taxon>Bacillati</taxon>
        <taxon>Cyanobacteriota</taxon>
        <taxon>Cyanophyceae</taxon>
        <taxon>Leptolyngbyales</taxon>
        <taxon>Leptolyngbyaceae</taxon>
        <taxon>Leptolyngbya group</taxon>
        <taxon>Leptolyngbya</taxon>
    </lineage>
</organism>
<dbReference type="EMBL" id="JADEXP010000098">
    <property type="protein sequence ID" value="MBE9067475.1"/>
    <property type="molecule type" value="Genomic_DNA"/>
</dbReference>
<protein>
    <submittedName>
        <fullName evidence="2">Glycosyltransferase family 2 protein</fullName>
    </submittedName>
</protein>
<dbReference type="PANTHER" id="PTHR22916:SF64">
    <property type="entry name" value="TRANSFERASE, PUTATIVE-RELATED"/>
    <property type="match status" value="1"/>
</dbReference>
<dbReference type="CDD" id="cd00761">
    <property type="entry name" value="Glyco_tranf_GTA_type"/>
    <property type="match status" value="1"/>
</dbReference>
<evidence type="ECO:0000313" key="2">
    <source>
        <dbReference type="EMBL" id="MBE9067475.1"/>
    </source>
</evidence>
<proteinExistence type="predicted"/>
<dbReference type="Gene3D" id="3.90.550.10">
    <property type="entry name" value="Spore Coat Polysaccharide Biosynthesis Protein SpsA, Chain A"/>
    <property type="match status" value="1"/>
</dbReference>
<gene>
    <name evidence="2" type="ORF">IQ260_12485</name>
</gene>